<feature type="compositionally biased region" description="Gly residues" evidence="1">
    <location>
        <begin position="204"/>
        <end position="220"/>
    </location>
</feature>
<feature type="transmembrane region" description="Helical" evidence="2">
    <location>
        <begin position="453"/>
        <end position="469"/>
    </location>
</feature>
<gene>
    <name evidence="4" type="ORF">A2928_02165</name>
</gene>
<feature type="compositionally biased region" description="Acidic residues" evidence="1">
    <location>
        <begin position="170"/>
        <end position="181"/>
    </location>
</feature>
<evidence type="ECO:0000313" key="4">
    <source>
        <dbReference type="EMBL" id="OHA31902.1"/>
    </source>
</evidence>
<name>A0A1G2N9D7_9BACT</name>
<evidence type="ECO:0008006" key="6">
    <source>
        <dbReference type="Google" id="ProtNLM"/>
    </source>
</evidence>
<evidence type="ECO:0000256" key="3">
    <source>
        <dbReference type="SAM" id="SignalP"/>
    </source>
</evidence>
<protein>
    <recommendedName>
        <fullName evidence="6">Cohesin domain-containing protein</fullName>
    </recommendedName>
</protein>
<dbReference type="AlphaFoldDB" id="A0A1G2N9D7"/>
<reference evidence="4 5" key="1">
    <citation type="journal article" date="2016" name="Nat. Commun.">
        <title>Thousands of microbial genomes shed light on interconnected biogeochemical processes in an aquifer system.</title>
        <authorList>
            <person name="Anantharaman K."/>
            <person name="Brown C.T."/>
            <person name="Hug L.A."/>
            <person name="Sharon I."/>
            <person name="Castelle C.J."/>
            <person name="Probst A.J."/>
            <person name="Thomas B.C."/>
            <person name="Singh A."/>
            <person name="Wilkins M.J."/>
            <person name="Karaoz U."/>
            <person name="Brodie E.L."/>
            <person name="Williams K.H."/>
            <person name="Hubbard S.S."/>
            <person name="Banfield J.F."/>
        </authorList>
    </citation>
    <scope>NUCLEOTIDE SEQUENCE [LARGE SCALE GENOMIC DNA]</scope>
</reference>
<feature type="chain" id="PRO_5009583758" description="Cohesin domain-containing protein" evidence="3">
    <location>
        <begin position="22"/>
        <end position="476"/>
    </location>
</feature>
<sequence length="476" mass="50929">MKKIIFTIFSFVVLTAFSASASAVRAEGEPPIVVTFQSTPLFSEANFLPGNTVTRTITVKNNTGGAWPVYVESINESDEAGFASNIHFEIRKGANIFFDDTLRDFFDSGLVLLSTLAGGESVTYSLGATFVEEAGNELQEKQLGFDLRIGFFNGQGETPPEVPENPYDPAPEDDPEAETNSENDSGQSGPPLNPPAGQFISVSSGGGSGEGGRGEGGGSAAGNIRATTLIITNETASGIDYERGIASITWDTNLRSTTAVVYGPASTTYALDLDAPNFGYPSGTVEDATLVLNHGLTLTGLVSGTYKVRVVSRTTPGGSPTISREWTFALGEFAAGTQTAIEDSPAFGDAQISYQNQSQTADTPNDDVVEEAFPNSNLAAVTLGLPSGLFTERKCILYALFLWVLSLLVLAGHKKLILRIEKVYTKKRRILFLSGVVVAVIAVHILFSEFCALWPYIVLAVLTLLYFWVRPQNPKN</sequence>
<evidence type="ECO:0000256" key="1">
    <source>
        <dbReference type="SAM" id="MobiDB-lite"/>
    </source>
</evidence>
<feature type="signal peptide" evidence="3">
    <location>
        <begin position="1"/>
        <end position="21"/>
    </location>
</feature>
<dbReference type="Proteomes" id="UP000176221">
    <property type="component" value="Unassembled WGS sequence"/>
</dbReference>
<feature type="transmembrane region" description="Helical" evidence="2">
    <location>
        <begin position="430"/>
        <end position="447"/>
    </location>
</feature>
<dbReference type="EMBL" id="MHRX01000057">
    <property type="protein sequence ID" value="OHA31902.1"/>
    <property type="molecule type" value="Genomic_DNA"/>
</dbReference>
<keyword evidence="2" id="KW-0812">Transmembrane</keyword>
<feature type="compositionally biased region" description="Pro residues" evidence="1">
    <location>
        <begin position="160"/>
        <end position="169"/>
    </location>
</feature>
<comment type="caution">
    <text evidence="4">The sequence shown here is derived from an EMBL/GenBank/DDBJ whole genome shotgun (WGS) entry which is preliminary data.</text>
</comment>
<organism evidence="4 5">
    <name type="scientific">Candidatus Taylorbacteria bacterium RIFCSPLOWO2_01_FULL_45_15b</name>
    <dbReference type="NCBI Taxonomy" id="1802319"/>
    <lineage>
        <taxon>Bacteria</taxon>
        <taxon>Candidatus Tayloriibacteriota</taxon>
    </lineage>
</organism>
<feature type="region of interest" description="Disordered" evidence="1">
    <location>
        <begin position="150"/>
        <end position="221"/>
    </location>
</feature>
<accession>A0A1G2N9D7</accession>
<evidence type="ECO:0000256" key="2">
    <source>
        <dbReference type="SAM" id="Phobius"/>
    </source>
</evidence>
<evidence type="ECO:0000313" key="5">
    <source>
        <dbReference type="Proteomes" id="UP000176221"/>
    </source>
</evidence>
<keyword evidence="2" id="KW-1133">Transmembrane helix</keyword>
<proteinExistence type="predicted"/>
<feature type="transmembrane region" description="Helical" evidence="2">
    <location>
        <begin position="396"/>
        <end position="418"/>
    </location>
</feature>
<dbReference type="STRING" id="1802319.A2928_02165"/>
<keyword evidence="2" id="KW-0472">Membrane</keyword>
<keyword evidence="3" id="KW-0732">Signal</keyword>